<proteinExistence type="predicted"/>
<gene>
    <name evidence="1" type="ORF">Pla22_32480</name>
</gene>
<dbReference type="AlphaFoldDB" id="A0A5C5WK77"/>
<comment type="caution">
    <text evidence="1">The sequence shown here is derived from an EMBL/GenBank/DDBJ whole genome shotgun (WGS) entry which is preliminary data.</text>
</comment>
<keyword evidence="2" id="KW-1185">Reference proteome</keyword>
<accession>A0A5C5WK77</accession>
<protein>
    <submittedName>
        <fullName evidence="1">Uncharacterized protein</fullName>
    </submittedName>
</protein>
<name>A0A5C5WK77_9BACT</name>
<reference evidence="1 2" key="1">
    <citation type="submission" date="2019-02" db="EMBL/GenBank/DDBJ databases">
        <title>Deep-cultivation of Planctomycetes and their phenomic and genomic characterization uncovers novel biology.</title>
        <authorList>
            <person name="Wiegand S."/>
            <person name="Jogler M."/>
            <person name="Boedeker C."/>
            <person name="Pinto D."/>
            <person name="Vollmers J."/>
            <person name="Rivas-Marin E."/>
            <person name="Kohn T."/>
            <person name="Peeters S.H."/>
            <person name="Heuer A."/>
            <person name="Rast P."/>
            <person name="Oberbeckmann S."/>
            <person name="Bunk B."/>
            <person name="Jeske O."/>
            <person name="Meyerdierks A."/>
            <person name="Storesund J.E."/>
            <person name="Kallscheuer N."/>
            <person name="Luecker S."/>
            <person name="Lage O.M."/>
            <person name="Pohl T."/>
            <person name="Merkel B.J."/>
            <person name="Hornburger P."/>
            <person name="Mueller R.-W."/>
            <person name="Bruemmer F."/>
            <person name="Labrenz M."/>
            <person name="Spormann A.M."/>
            <person name="Op Den Camp H."/>
            <person name="Overmann J."/>
            <person name="Amann R."/>
            <person name="Jetten M.S.M."/>
            <person name="Mascher T."/>
            <person name="Medema M.H."/>
            <person name="Devos D.P."/>
            <person name="Kaster A.-K."/>
            <person name="Ovreas L."/>
            <person name="Rohde M."/>
            <person name="Galperin M.Y."/>
            <person name="Jogler C."/>
        </authorList>
    </citation>
    <scope>NUCLEOTIDE SEQUENCE [LARGE SCALE GENOMIC DNA]</scope>
    <source>
        <strain evidence="1 2">Pla22</strain>
    </source>
</reference>
<organism evidence="1 2">
    <name type="scientific">Rubripirellula amarantea</name>
    <dbReference type="NCBI Taxonomy" id="2527999"/>
    <lineage>
        <taxon>Bacteria</taxon>
        <taxon>Pseudomonadati</taxon>
        <taxon>Planctomycetota</taxon>
        <taxon>Planctomycetia</taxon>
        <taxon>Pirellulales</taxon>
        <taxon>Pirellulaceae</taxon>
        <taxon>Rubripirellula</taxon>
    </lineage>
</organism>
<evidence type="ECO:0000313" key="2">
    <source>
        <dbReference type="Proteomes" id="UP000316598"/>
    </source>
</evidence>
<dbReference type="Proteomes" id="UP000316598">
    <property type="component" value="Unassembled WGS sequence"/>
</dbReference>
<evidence type="ECO:0000313" key="1">
    <source>
        <dbReference type="EMBL" id="TWT50505.1"/>
    </source>
</evidence>
<dbReference type="RefSeq" id="WP_146515725.1">
    <property type="nucleotide sequence ID" value="NZ_SJPI01000002.1"/>
</dbReference>
<dbReference type="EMBL" id="SJPI01000002">
    <property type="protein sequence ID" value="TWT50505.1"/>
    <property type="molecule type" value="Genomic_DNA"/>
</dbReference>
<sequence length="75" mass="8491">MTPRLRIGTGVAALASVDQPIHDRIRNFDRSTRDIEGEYSLRRASTHVECTLKVHLSPVLISKRNLYYGPVVELT</sequence>